<protein>
    <submittedName>
        <fullName evidence="6">Transcriptional regulator</fullName>
    </submittedName>
</protein>
<dbReference type="SUPFAM" id="SSF46785">
    <property type="entry name" value="Winged helix' DNA-binding domain"/>
    <property type="match status" value="1"/>
</dbReference>
<gene>
    <name evidence="6" type="primary">LysR</name>
    <name evidence="6" type="ordered locus">XOO2198</name>
</gene>
<dbReference type="CDD" id="cd05466">
    <property type="entry name" value="PBP2_LTTR_substrate"/>
    <property type="match status" value="1"/>
</dbReference>
<dbReference type="Gene3D" id="3.40.190.290">
    <property type="match status" value="1"/>
</dbReference>
<keyword evidence="2" id="KW-0805">Transcription regulation</keyword>
<dbReference type="Proteomes" id="UP000006735">
    <property type="component" value="Chromosome"/>
</dbReference>
<evidence type="ECO:0000313" key="6">
    <source>
        <dbReference type="EMBL" id="AAW75452.1"/>
    </source>
</evidence>
<reference evidence="6 7" key="1">
    <citation type="journal article" date="2005" name="Nucleic Acids Res.">
        <title>The genome sequence of Xanthomonas oryzae pathovar oryzae KACC10331, the bacterial blight pathogen of rice.</title>
        <authorList>
            <person name="Lee B.M."/>
            <person name="Park Y.J."/>
            <person name="Park D.S."/>
            <person name="Kang H.W."/>
            <person name="Kim J.G."/>
            <person name="Song E.S."/>
            <person name="Park I.C."/>
            <person name="Yoon U.H."/>
            <person name="Hahn J.H."/>
            <person name="Koo B.S."/>
            <person name="Lee G.B."/>
            <person name="Kim H."/>
            <person name="Park H.S."/>
            <person name="Yoon K.O."/>
            <person name="Kim J.H."/>
            <person name="Jung C.H."/>
            <person name="Koh N.H."/>
            <person name="Seo J.S."/>
            <person name="Go S.J."/>
        </authorList>
    </citation>
    <scope>NUCLEOTIDE SEQUENCE [LARGE SCALE GENOMIC DNA]</scope>
    <source>
        <strain evidence="7">KACC10331 / KXO85</strain>
    </source>
</reference>
<organism evidence="6 7">
    <name type="scientific">Xanthomonas oryzae pv. oryzae (strain KACC10331 / KXO85)</name>
    <dbReference type="NCBI Taxonomy" id="291331"/>
    <lineage>
        <taxon>Bacteria</taxon>
        <taxon>Pseudomonadati</taxon>
        <taxon>Pseudomonadota</taxon>
        <taxon>Gammaproteobacteria</taxon>
        <taxon>Lysobacterales</taxon>
        <taxon>Lysobacteraceae</taxon>
        <taxon>Xanthomonas</taxon>
    </lineage>
</organism>
<evidence type="ECO:0000313" key="7">
    <source>
        <dbReference type="Proteomes" id="UP000006735"/>
    </source>
</evidence>
<dbReference type="EMBL" id="AE013598">
    <property type="protein sequence ID" value="AAW75452.1"/>
    <property type="molecule type" value="Genomic_DNA"/>
</dbReference>
<comment type="similarity">
    <text evidence="1">Belongs to the LysR transcriptional regulatory family.</text>
</comment>
<sequence>MGLKKNSLLLRICSLLSNDMAALNYNHLRYFWAVAHDGNLTRTAERLNLTQSALSVQIRKLEERLGHALFERRGRQLHLTEAGQIVLDHADAIFATGEELLGTLRQTGAARQALRVGSLATLSRNFQMEFMRPLLGRTDIDLILRSGSAGELLRALEALNLDVVLLNRAPAGDALSPFVTDRLAEYPVSLVGTPDRLGHAASFAERLRNHPIILPTVDSSVRIGFDALADRLGVRPQIVAEVEDMAMMRLLAREDIGLAVLPPIVVKDEIAAGALMEGDQLPDIVETFHAVTMSRRFPNPLVRLLLQPAALSGSL</sequence>
<dbReference type="PRINTS" id="PR00039">
    <property type="entry name" value="HTHLYSR"/>
</dbReference>
<dbReference type="KEGG" id="xoo:XOO2198"/>
<dbReference type="SUPFAM" id="SSF53850">
    <property type="entry name" value="Periplasmic binding protein-like II"/>
    <property type="match status" value="1"/>
</dbReference>
<dbReference type="AlphaFoldDB" id="Q5H0R9"/>
<name>Q5H0R9_XANOR</name>
<dbReference type="HOGENOM" id="CLU_039613_6_1_6"/>
<feature type="domain" description="HTH lysR-type" evidence="5">
    <location>
        <begin position="23"/>
        <end position="80"/>
    </location>
</feature>
<proteinExistence type="inferred from homology"/>
<evidence type="ECO:0000259" key="5">
    <source>
        <dbReference type="PROSITE" id="PS50931"/>
    </source>
</evidence>
<dbReference type="InterPro" id="IPR000847">
    <property type="entry name" value="LysR_HTH_N"/>
</dbReference>
<keyword evidence="7" id="KW-1185">Reference proteome</keyword>
<dbReference type="InterPro" id="IPR005119">
    <property type="entry name" value="LysR_subst-bd"/>
</dbReference>
<evidence type="ECO:0000256" key="3">
    <source>
        <dbReference type="ARBA" id="ARBA00023125"/>
    </source>
</evidence>
<dbReference type="Pfam" id="PF03466">
    <property type="entry name" value="LysR_substrate"/>
    <property type="match status" value="1"/>
</dbReference>
<keyword evidence="3" id="KW-0238">DNA-binding</keyword>
<dbReference type="STRING" id="291331.XOO2198"/>
<dbReference type="GO" id="GO:0003700">
    <property type="term" value="F:DNA-binding transcription factor activity"/>
    <property type="evidence" value="ECO:0007669"/>
    <property type="project" value="InterPro"/>
</dbReference>
<dbReference type="PANTHER" id="PTHR30126:SF98">
    <property type="entry name" value="HTH-TYPE TRANSCRIPTIONAL ACTIVATOR BAUR"/>
    <property type="match status" value="1"/>
</dbReference>
<dbReference type="PROSITE" id="PS50931">
    <property type="entry name" value="HTH_LYSR"/>
    <property type="match status" value="1"/>
</dbReference>
<evidence type="ECO:0000256" key="2">
    <source>
        <dbReference type="ARBA" id="ARBA00023015"/>
    </source>
</evidence>
<evidence type="ECO:0000256" key="1">
    <source>
        <dbReference type="ARBA" id="ARBA00009437"/>
    </source>
</evidence>
<dbReference type="PANTHER" id="PTHR30126">
    <property type="entry name" value="HTH-TYPE TRANSCRIPTIONAL REGULATOR"/>
    <property type="match status" value="1"/>
</dbReference>
<keyword evidence="4" id="KW-0804">Transcription</keyword>
<dbReference type="InterPro" id="IPR036390">
    <property type="entry name" value="WH_DNA-bd_sf"/>
</dbReference>
<dbReference type="GO" id="GO:0000976">
    <property type="term" value="F:transcription cis-regulatory region binding"/>
    <property type="evidence" value="ECO:0007669"/>
    <property type="project" value="TreeGrafter"/>
</dbReference>
<dbReference type="Pfam" id="PF00126">
    <property type="entry name" value="HTH_1"/>
    <property type="match status" value="1"/>
</dbReference>
<dbReference type="FunFam" id="1.10.10.10:FF:000001">
    <property type="entry name" value="LysR family transcriptional regulator"/>
    <property type="match status" value="1"/>
</dbReference>
<evidence type="ECO:0000256" key="4">
    <source>
        <dbReference type="ARBA" id="ARBA00023163"/>
    </source>
</evidence>
<dbReference type="Gene3D" id="1.10.10.10">
    <property type="entry name" value="Winged helix-like DNA-binding domain superfamily/Winged helix DNA-binding domain"/>
    <property type="match status" value="1"/>
</dbReference>
<dbReference type="InterPro" id="IPR036388">
    <property type="entry name" value="WH-like_DNA-bd_sf"/>
</dbReference>
<accession>Q5H0R9</accession>